<reference evidence="2 3" key="1">
    <citation type="submission" date="2024-01" db="EMBL/GenBank/DDBJ databases">
        <title>A draft genome for the cacao thread blight pathogen Marasmiellus scandens.</title>
        <authorList>
            <person name="Baruah I.K."/>
            <person name="Leung J."/>
            <person name="Bukari Y."/>
            <person name="Amoako-Attah I."/>
            <person name="Meinhardt L.W."/>
            <person name="Bailey B.A."/>
            <person name="Cohen S.P."/>
        </authorList>
    </citation>
    <scope>NUCLEOTIDE SEQUENCE [LARGE SCALE GENOMIC DNA]</scope>
    <source>
        <strain evidence="2 3">GH-19</strain>
    </source>
</reference>
<proteinExistence type="predicted"/>
<protein>
    <recommendedName>
        <fullName evidence="1">BTB domain-containing protein</fullName>
    </recommendedName>
</protein>
<dbReference type="Proteomes" id="UP001498398">
    <property type="component" value="Unassembled WGS sequence"/>
</dbReference>
<organism evidence="2 3">
    <name type="scientific">Marasmiellus scandens</name>
    <dbReference type="NCBI Taxonomy" id="2682957"/>
    <lineage>
        <taxon>Eukaryota</taxon>
        <taxon>Fungi</taxon>
        <taxon>Dikarya</taxon>
        <taxon>Basidiomycota</taxon>
        <taxon>Agaricomycotina</taxon>
        <taxon>Agaricomycetes</taxon>
        <taxon>Agaricomycetidae</taxon>
        <taxon>Agaricales</taxon>
        <taxon>Marasmiineae</taxon>
        <taxon>Omphalotaceae</taxon>
        <taxon>Marasmiellus</taxon>
    </lineage>
</organism>
<evidence type="ECO:0000313" key="3">
    <source>
        <dbReference type="Proteomes" id="UP001498398"/>
    </source>
</evidence>
<dbReference type="InterPro" id="IPR011333">
    <property type="entry name" value="SKP1/BTB/POZ_sf"/>
</dbReference>
<dbReference type="InterPro" id="IPR000210">
    <property type="entry name" value="BTB/POZ_dom"/>
</dbReference>
<keyword evidence="3" id="KW-1185">Reference proteome</keyword>
<name>A0ABR1K676_9AGAR</name>
<dbReference type="PROSITE" id="PS50097">
    <property type="entry name" value="BTB"/>
    <property type="match status" value="1"/>
</dbReference>
<evidence type="ECO:0000259" key="1">
    <source>
        <dbReference type="PROSITE" id="PS50097"/>
    </source>
</evidence>
<sequence length="291" mass="32429">MSSAPIDPSSKYHPEFDPEFDALDADIVLSSNEGTFYRVHSIFLKTASGFFRGMFELPASSPSNSPIPTSQSDTTLYNFLSLISSRIPPALFSSFSTVLDLLYLCESWDAPGPISILRSGITAPSFLAQPLELYRVAVHFGWEEEAKLASTHTLKLDLFDTHVKSDLSSLPGTALLALITLHRSRRDILKSNLDDPEMFNTGNSTSCAYCSGDTDHSAWREFKYRLFVEMDKRPAGEFIRDVTEMDEWPETQACWEARCTNGGCGKVLYHKPSTVQAMRDCLDKLPTTVSL</sequence>
<gene>
    <name evidence="2" type="ORF">VKT23_002668</name>
</gene>
<feature type="domain" description="BTB" evidence="1">
    <location>
        <begin position="25"/>
        <end position="103"/>
    </location>
</feature>
<comment type="caution">
    <text evidence="2">The sequence shown here is derived from an EMBL/GenBank/DDBJ whole genome shotgun (WGS) entry which is preliminary data.</text>
</comment>
<evidence type="ECO:0000313" key="2">
    <source>
        <dbReference type="EMBL" id="KAK7471260.1"/>
    </source>
</evidence>
<dbReference type="Gene3D" id="3.30.710.10">
    <property type="entry name" value="Potassium Channel Kv1.1, Chain A"/>
    <property type="match status" value="1"/>
</dbReference>
<dbReference type="EMBL" id="JBANRG010000002">
    <property type="protein sequence ID" value="KAK7471260.1"/>
    <property type="molecule type" value="Genomic_DNA"/>
</dbReference>
<accession>A0ABR1K676</accession>